<comment type="similarity">
    <text evidence="2">Belongs to the TRAFAC class myosin-kinesin ATPase superfamily. Kinesin family.</text>
</comment>
<protein>
    <recommendedName>
        <fullName evidence="3">Kinesin motor domain-containing protein</fullName>
    </recommendedName>
</protein>
<dbReference type="InterPro" id="IPR027417">
    <property type="entry name" value="P-loop_NTPase"/>
</dbReference>
<dbReference type="InterPro" id="IPR036961">
    <property type="entry name" value="Kinesin_motor_dom_sf"/>
</dbReference>
<dbReference type="GO" id="GO:0003777">
    <property type="term" value="F:microtubule motor activity"/>
    <property type="evidence" value="ECO:0007669"/>
    <property type="project" value="InterPro"/>
</dbReference>
<dbReference type="SUPFAM" id="SSF52540">
    <property type="entry name" value="P-loop containing nucleoside triphosphate hydrolases"/>
    <property type="match status" value="1"/>
</dbReference>
<dbReference type="GO" id="GO:0007018">
    <property type="term" value="P:microtubule-based movement"/>
    <property type="evidence" value="ECO:0007669"/>
    <property type="project" value="InterPro"/>
</dbReference>
<evidence type="ECO:0000256" key="2">
    <source>
        <dbReference type="PROSITE-ProRule" id="PRU00283"/>
    </source>
</evidence>
<dbReference type="GO" id="GO:0005524">
    <property type="term" value="F:ATP binding"/>
    <property type="evidence" value="ECO:0007669"/>
    <property type="project" value="InterPro"/>
</dbReference>
<comment type="caution">
    <text evidence="2">Lacks conserved residue(s) required for the propagation of feature annotation.</text>
</comment>
<dbReference type="InterPro" id="IPR001752">
    <property type="entry name" value="Kinesin_motor_dom"/>
</dbReference>
<evidence type="ECO:0000259" key="3">
    <source>
        <dbReference type="PROSITE" id="PS50067"/>
    </source>
</evidence>
<dbReference type="PANTHER" id="PTHR47972:SF2">
    <property type="entry name" value="KINESIN-LIKE PROTEIN KIN-14S"/>
    <property type="match status" value="1"/>
</dbReference>
<gene>
    <name evidence="4" type="ORF">POPTR_T049166</name>
</gene>
<dbReference type="SMART" id="SM00129">
    <property type="entry name" value="KISc"/>
    <property type="match status" value="1"/>
</dbReference>
<feature type="domain" description="Kinesin motor" evidence="3">
    <location>
        <begin position="1"/>
        <end position="143"/>
    </location>
</feature>
<reference evidence="4" key="1">
    <citation type="journal article" date="2006" name="Science">
        <title>The genome of black cottonwood, Populus trichocarpa (Torr. &amp; Gray).</title>
        <authorList>
            <person name="Tuskan G.A."/>
            <person name="Difazio S."/>
            <person name="Jansson S."/>
            <person name="Bohlmann J."/>
            <person name="Grigoriev I."/>
            <person name="Hellsten U."/>
            <person name="Putnam N."/>
            <person name="Ralph S."/>
            <person name="Rombauts S."/>
            <person name="Salamov A."/>
            <person name="Schein J."/>
            <person name="Sterck L."/>
            <person name="Aerts A."/>
            <person name="Bhalerao R.R."/>
            <person name="Bhalerao R.P."/>
            <person name="Blaudez D."/>
            <person name="Boerjan W."/>
            <person name="Brun A."/>
            <person name="Brunner A."/>
            <person name="Busov V."/>
            <person name="Campbell M."/>
            <person name="Carlson J."/>
            <person name="Chalot M."/>
            <person name="Chapman J."/>
            <person name="Chen G.L."/>
            <person name="Cooper D."/>
            <person name="Coutinho P.M."/>
            <person name="Couturier J."/>
            <person name="Covert S."/>
            <person name="Cronk Q."/>
            <person name="Cunningham R."/>
            <person name="Davis J."/>
            <person name="Degroeve S."/>
            <person name="Dejardin A."/>
            <person name="Depamphilis C."/>
            <person name="Detter J."/>
            <person name="Dirks B."/>
            <person name="Dubchak I."/>
            <person name="Duplessis S."/>
            <person name="Ehlting J."/>
            <person name="Ellis B."/>
            <person name="Gendler K."/>
            <person name="Goodstein D."/>
            <person name="Gribskov M."/>
            <person name="Grimwood J."/>
            <person name="Groover A."/>
            <person name="Gunter L."/>
            <person name="Hamberger B."/>
            <person name="Heinze B."/>
            <person name="Helariutta Y."/>
            <person name="Henrissat B."/>
            <person name="Holligan D."/>
            <person name="Holt R."/>
            <person name="Huang W."/>
            <person name="Islam-Faridi N."/>
            <person name="Jones S."/>
            <person name="Jones-Rhoades M."/>
            <person name="Jorgensen R."/>
            <person name="Joshi C."/>
            <person name="Kangasjarvi J."/>
            <person name="Karlsson J."/>
            <person name="Kelleher C."/>
            <person name="Kirkpatrick R."/>
            <person name="Kirst M."/>
            <person name="Kohler A."/>
            <person name="Kalluri U."/>
            <person name="Larimer F."/>
            <person name="Leebens-Mack J."/>
            <person name="Leple J.C."/>
            <person name="Locascio P."/>
            <person name="Lou Y."/>
            <person name="Lucas S."/>
            <person name="Martin F."/>
            <person name="Montanini B."/>
            <person name="Napoli C."/>
            <person name="Nelson D.R."/>
            <person name="Nelson C."/>
            <person name="Nieminen K."/>
            <person name="Nilsson O."/>
            <person name="Pereda V."/>
            <person name="Peter G."/>
            <person name="Philippe R."/>
            <person name="Pilate G."/>
            <person name="Poliakov A."/>
            <person name="Razumovskaya J."/>
            <person name="Richardson P."/>
            <person name="Rinaldi C."/>
            <person name="Ritland K."/>
            <person name="Rouze P."/>
            <person name="Ryaboy D."/>
            <person name="Schmutz J."/>
            <person name="Schrader J."/>
            <person name="Segerman B."/>
            <person name="Shin H."/>
            <person name="Siddiqui A."/>
            <person name="Sterky F."/>
            <person name="Terry A."/>
            <person name="Tsai C.J."/>
            <person name="Uberbacher E."/>
            <person name="Unneberg P."/>
            <person name="Vahala J."/>
            <person name="Wall K."/>
            <person name="Wessler S."/>
            <person name="Yang G."/>
            <person name="Yin T."/>
            <person name="Douglas C."/>
            <person name="Marra M."/>
            <person name="Sandberg G."/>
            <person name="Van de Peer Y."/>
            <person name="Rokhsar D."/>
        </authorList>
    </citation>
    <scope>NUCLEOTIDE SEQUENCE [LARGE SCALE GENOMIC DNA]</scope>
    <source>
        <strain evidence="4">Nisqually-1</strain>
    </source>
</reference>
<evidence type="ECO:0000313" key="4">
    <source>
        <dbReference type="EMBL" id="RQO93385.1"/>
    </source>
</evidence>
<dbReference type="STRING" id="3694.A0A3N7FEU0"/>
<dbReference type="PANTHER" id="PTHR47972">
    <property type="entry name" value="KINESIN-LIKE PROTEIN KLP-3"/>
    <property type="match status" value="1"/>
</dbReference>
<name>A0A3N7FEU0_POPTR</name>
<evidence type="ECO:0000256" key="1">
    <source>
        <dbReference type="ARBA" id="ARBA00023175"/>
    </source>
</evidence>
<keyword evidence="1" id="KW-0505">Motor protein</keyword>
<sequence>MEGSPENRGVNYRTLDELFRVSQERSGIMRYGLFVSMMEVYNEKIRDLLIDSSNQPPKKLEIKQTAEGTQEVPGLVETRVTGTEDVWDLLKSGSRARSVGSTSANELSSRSHGFLRVTVKGENLDKRQGVTYGWSIWLEVNVW</sequence>
<dbReference type="GO" id="GO:0008017">
    <property type="term" value="F:microtubule binding"/>
    <property type="evidence" value="ECO:0007669"/>
    <property type="project" value="InterPro"/>
</dbReference>
<accession>A0A3N7FEU0</accession>
<proteinExistence type="inferred from homology"/>
<dbReference type="AlphaFoldDB" id="A0A3N7FEU0"/>
<dbReference type="Gene3D" id="3.40.850.10">
    <property type="entry name" value="Kinesin motor domain"/>
    <property type="match status" value="1"/>
</dbReference>
<dbReference type="InParanoid" id="A0A3N7FEU0"/>
<organism evidence="4">
    <name type="scientific">Populus trichocarpa</name>
    <name type="common">Western balsam poplar</name>
    <name type="synonym">Populus balsamifera subsp. trichocarpa</name>
    <dbReference type="NCBI Taxonomy" id="3694"/>
    <lineage>
        <taxon>Eukaryota</taxon>
        <taxon>Viridiplantae</taxon>
        <taxon>Streptophyta</taxon>
        <taxon>Embryophyta</taxon>
        <taxon>Tracheophyta</taxon>
        <taxon>Spermatophyta</taxon>
        <taxon>Magnoliopsida</taxon>
        <taxon>eudicotyledons</taxon>
        <taxon>Gunneridae</taxon>
        <taxon>Pentapetalae</taxon>
        <taxon>rosids</taxon>
        <taxon>fabids</taxon>
        <taxon>Malpighiales</taxon>
        <taxon>Salicaceae</taxon>
        <taxon>Saliceae</taxon>
        <taxon>Populus</taxon>
    </lineage>
</organism>
<dbReference type="Pfam" id="PF00225">
    <property type="entry name" value="Kinesin"/>
    <property type="match status" value="1"/>
</dbReference>
<dbReference type="PROSITE" id="PS50067">
    <property type="entry name" value="KINESIN_MOTOR_2"/>
    <property type="match status" value="1"/>
</dbReference>
<dbReference type="InterPro" id="IPR027640">
    <property type="entry name" value="Kinesin-like_fam"/>
</dbReference>
<reference evidence="4" key="2">
    <citation type="submission" date="2017-07" db="EMBL/GenBank/DDBJ databases">
        <title>WGS assembly of Populus trichocarpa.</title>
        <authorList>
            <person name="Tuskan G."/>
            <person name="Difazio S."/>
            <person name="Jansson S."/>
            <person name="Bohlmann J."/>
            <person name="Grigoriev I."/>
            <person name="Hellsten U."/>
            <person name="Putnam N."/>
            <person name="Ralph S."/>
            <person name="Rombauts S."/>
            <person name="Salamov A."/>
            <person name="Schein J."/>
            <person name="Sterck L."/>
            <person name="Aerts A."/>
            <person name="Bhalerao R."/>
            <person name="Bhalerao R."/>
            <person name="Blaudez D."/>
            <person name="Boerjan W."/>
            <person name="Brun A."/>
            <person name="Brunner A."/>
            <person name="Busov V."/>
            <person name="Campbell M."/>
            <person name="Carlson J."/>
            <person name="Chalot M."/>
            <person name="Chapman J."/>
            <person name="Chen G."/>
            <person name="Cooper D."/>
            <person name="Coutinho P."/>
            <person name="Couturier J."/>
            <person name="Covert S."/>
            <person name="Cronk Q."/>
            <person name="Cunningham R."/>
            <person name="Davis J."/>
            <person name="Degroeve S."/>
            <person name="Dejardin A."/>
            <person name="Depamphilis C."/>
            <person name="Detter J."/>
            <person name="Dirks B."/>
            <person name="Dubchak I."/>
            <person name="Duplessis S."/>
            <person name="Ehlting J."/>
            <person name="Ellis B."/>
            <person name="Gendler K."/>
            <person name="Goodstein D."/>
            <person name="Gribskov M."/>
            <person name="Grimwood J."/>
            <person name="Groover A."/>
            <person name="Gunter L."/>
            <person name="Hamberger B."/>
            <person name="Heinze B."/>
            <person name="Helariutta Y."/>
            <person name="Henrissat B."/>
            <person name="Holligan D."/>
            <person name="Holt R."/>
            <person name="Huang W."/>
            <person name="Islam-Faridi N."/>
            <person name="Jones S."/>
            <person name="Jones-Rhoades M."/>
            <person name="Jorgensen R."/>
            <person name="Joshi C."/>
            <person name="Kangasjarvi J."/>
            <person name="Karlsson J."/>
            <person name="Kelleher C."/>
            <person name="Kirkpatrick R."/>
            <person name="Kirst M."/>
            <person name="Kohler A."/>
            <person name="Kalluri U."/>
            <person name="Larimer F."/>
            <person name="Leebens-Mack J."/>
            <person name="Leple J."/>
            <person name="Locascio P."/>
            <person name="Lou Y."/>
            <person name="Lucas S."/>
            <person name="Martin F."/>
            <person name="Montanini B."/>
            <person name="Napoli C."/>
            <person name="Nelson D."/>
            <person name="Nelson C."/>
            <person name="Nieminen K."/>
            <person name="Nilsson O."/>
            <person name="Pereda V."/>
            <person name="Peter G."/>
            <person name="Philippe R."/>
            <person name="Pilate G."/>
            <person name="Poliakov A."/>
            <person name="Razumovskaya J."/>
            <person name="Richardson P."/>
            <person name="Rinaldi C."/>
            <person name="Ritland K."/>
            <person name="Rouze P."/>
            <person name="Ryaboy D."/>
            <person name="Schmutz J."/>
            <person name="Schrader J."/>
            <person name="Segerman B."/>
            <person name="Shin H."/>
            <person name="Siddiqui A."/>
            <person name="Sterky F."/>
            <person name="Terry A."/>
            <person name="Tsai C."/>
            <person name="Uberbacher E."/>
            <person name="Unneberg P."/>
            <person name="Vahala J."/>
            <person name="Wall K."/>
            <person name="Wessler S."/>
            <person name="Yang G."/>
            <person name="Yin T."/>
            <person name="Douglas C."/>
            <person name="Marra M."/>
            <person name="Sandberg G."/>
            <person name="Van De Peer Y."/>
            <person name="Rokhsar D."/>
        </authorList>
    </citation>
    <scope>NUCLEOTIDE SEQUENCE</scope>
    <source>
        <strain evidence="4">Nisqually-1</strain>
    </source>
</reference>
<dbReference type="EMBL" id="KZ623361">
    <property type="protein sequence ID" value="RQO93385.1"/>
    <property type="molecule type" value="Genomic_DNA"/>
</dbReference>